<dbReference type="PANTHER" id="PTHR15503:SF45">
    <property type="entry name" value="RNA-DIRECTED DNA POLYMERASE HOMOLOG"/>
    <property type="match status" value="1"/>
</dbReference>
<reference evidence="2 3" key="1">
    <citation type="submission" date="2020-08" db="EMBL/GenBank/DDBJ databases">
        <title>Plant Genome Project.</title>
        <authorList>
            <person name="Zhang R.-G."/>
        </authorList>
    </citation>
    <scope>NUCLEOTIDE SEQUENCE [LARGE SCALE GENOMIC DNA]</scope>
    <source>
        <tissue evidence="2">Rhizome</tissue>
    </source>
</reference>
<name>A0A8J5GHR7_ZINOF</name>
<dbReference type="InterPro" id="IPR005162">
    <property type="entry name" value="Retrotrans_gag_dom"/>
</dbReference>
<dbReference type="InterPro" id="IPR032567">
    <property type="entry name" value="RTL1-rel"/>
</dbReference>
<evidence type="ECO:0000259" key="1">
    <source>
        <dbReference type="Pfam" id="PF03732"/>
    </source>
</evidence>
<comment type="caution">
    <text evidence="2">The sequence shown here is derived from an EMBL/GenBank/DDBJ whole genome shotgun (WGS) entry which is preliminary data.</text>
</comment>
<protein>
    <recommendedName>
        <fullName evidence="1">Retrotransposon gag domain-containing protein</fullName>
    </recommendedName>
</protein>
<organism evidence="2 3">
    <name type="scientific">Zingiber officinale</name>
    <name type="common">Ginger</name>
    <name type="synonym">Amomum zingiber</name>
    <dbReference type="NCBI Taxonomy" id="94328"/>
    <lineage>
        <taxon>Eukaryota</taxon>
        <taxon>Viridiplantae</taxon>
        <taxon>Streptophyta</taxon>
        <taxon>Embryophyta</taxon>
        <taxon>Tracheophyta</taxon>
        <taxon>Spermatophyta</taxon>
        <taxon>Magnoliopsida</taxon>
        <taxon>Liliopsida</taxon>
        <taxon>Zingiberales</taxon>
        <taxon>Zingiberaceae</taxon>
        <taxon>Zingiber</taxon>
    </lineage>
</organism>
<dbReference type="Pfam" id="PF03732">
    <property type="entry name" value="Retrotrans_gag"/>
    <property type="match status" value="1"/>
</dbReference>
<dbReference type="PANTHER" id="PTHR15503">
    <property type="entry name" value="LDOC1 RELATED"/>
    <property type="match status" value="1"/>
</dbReference>
<dbReference type="AlphaFoldDB" id="A0A8J5GHR7"/>
<accession>A0A8J5GHR7</accession>
<evidence type="ECO:0000313" key="3">
    <source>
        <dbReference type="Proteomes" id="UP000734854"/>
    </source>
</evidence>
<feature type="domain" description="Retrotransposon gag" evidence="1">
    <location>
        <begin position="110"/>
        <end position="203"/>
    </location>
</feature>
<gene>
    <name evidence="2" type="ORF">ZIOFF_033067</name>
</gene>
<keyword evidence="3" id="KW-1185">Reference proteome</keyword>
<evidence type="ECO:0000313" key="2">
    <source>
        <dbReference type="EMBL" id="KAG6507716.1"/>
    </source>
</evidence>
<sequence length="386" mass="44219">MVSGNKEIRERLSSLESLLGAVSDGEDVCNLVAKIFNLEANMEQIQESLMEEMATMTSNVEMKPHRPVVRVPKPKSFGGTRSAKELKNFLWDMEQHFVVAKVHETKKATITSMYLVGDAKLWWRTHMVDDANAGQHKIDTWDRLKKEMKDQFLPGNTSWLARDGLKRLKQSGFVQNYVKEFSSLMLDIQNMFEEDKLYNFLYSLQPWVQVELQRKNVKDLPSALVAADAVVGKTNMMVIPFEDFQIIMGLNFLRKTKIVSMSHLEGVMVMQESNPYFVPGMHPYGKGQKKGKMGIIYAMSLEKGLKRGKITYFATLINMKPDKNVELPVGVKDIWSKLKDMMPSKLPKRLPPRRNVDHKIEFILSVVPPVSSPYRMSPLELTELCK</sequence>
<proteinExistence type="predicted"/>
<dbReference type="Proteomes" id="UP000734854">
    <property type="component" value="Unassembled WGS sequence"/>
</dbReference>
<dbReference type="EMBL" id="JACMSC010000009">
    <property type="protein sequence ID" value="KAG6507716.1"/>
    <property type="molecule type" value="Genomic_DNA"/>
</dbReference>